<proteinExistence type="predicted"/>
<evidence type="ECO:0008006" key="4">
    <source>
        <dbReference type="Google" id="ProtNLM"/>
    </source>
</evidence>
<feature type="compositionally biased region" description="Basic residues" evidence="1">
    <location>
        <begin position="139"/>
        <end position="153"/>
    </location>
</feature>
<feature type="compositionally biased region" description="Basic and acidic residues" evidence="1">
    <location>
        <begin position="108"/>
        <end position="131"/>
    </location>
</feature>
<keyword evidence="3" id="KW-1185">Reference proteome</keyword>
<dbReference type="AlphaFoldDB" id="A0A0E0ETE6"/>
<evidence type="ECO:0000313" key="2">
    <source>
        <dbReference type="EnsemblPlants" id="OMERI09G11240.1"/>
    </source>
</evidence>
<organism evidence="2">
    <name type="scientific">Oryza meridionalis</name>
    <dbReference type="NCBI Taxonomy" id="40149"/>
    <lineage>
        <taxon>Eukaryota</taxon>
        <taxon>Viridiplantae</taxon>
        <taxon>Streptophyta</taxon>
        <taxon>Embryophyta</taxon>
        <taxon>Tracheophyta</taxon>
        <taxon>Spermatophyta</taxon>
        <taxon>Magnoliopsida</taxon>
        <taxon>Liliopsida</taxon>
        <taxon>Poales</taxon>
        <taxon>Poaceae</taxon>
        <taxon>BOP clade</taxon>
        <taxon>Oryzoideae</taxon>
        <taxon>Oryzeae</taxon>
        <taxon>Oryzinae</taxon>
        <taxon>Oryza</taxon>
    </lineage>
</organism>
<sequence>MGIWALGRWPCDGYGTTGDTGGRVERGHHATDAGDDDGSMIVVARPRSWLVRATTKAEASDGDNVTAVAGVDDGHSCGERGDDDCCGHDGREPRLRMQVMATATAGVDEGHSCGGRGDDNGCGRGGREPRPRMQAMAAARRRRRRPRVMRTPA</sequence>
<evidence type="ECO:0000256" key="1">
    <source>
        <dbReference type="SAM" id="MobiDB-lite"/>
    </source>
</evidence>
<name>A0A0E0ETE6_9ORYZ</name>
<protein>
    <recommendedName>
        <fullName evidence="4">DUF834 domain-containing protein</fullName>
    </recommendedName>
</protein>
<dbReference type="EnsemblPlants" id="OMERI09G11240.1">
    <property type="protein sequence ID" value="OMERI09G11240.1"/>
    <property type="gene ID" value="OMERI09G11240"/>
</dbReference>
<feature type="region of interest" description="Disordered" evidence="1">
    <location>
        <begin position="107"/>
        <end position="153"/>
    </location>
</feature>
<reference evidence="2" key="1">
    <citation type="submission" date="2015-04" db="UniProtKB">
        <authorList>
            <consortium name="EnsemblPlants"/>
        </authorList>
    </citation>
    <scope>IDENTIFICATION</scope>
</reference>
<accession>A0A0E0ETE6</accession>
<dbReference type="HOGENOM" id="CLU_1716171_0_0_1"/>
<dbReference type="Gramene" id="OMERI09G11240.1">
    <property type="protein sequence ID" value="OMERI09G11240.1"/>
    <property type="gene ID" value="OMERI09G11240"/>
</dbReference>
<evidence type="ECO:0000313" key="3">
    <source>
        <dbReference type="Proteomes" id="UP000008021"/>
    </source>
</evidence>
<dbReference type="Proteomes" id="UP000008021">
    <property type="component" value="Chromosome 9"/>
</dbReference>
<reference evidence="2" key="2">
    <citation type="submission" date="2018-05" db="EMBL/GenBank/DDBJ databases">
        <title>OmerRS3 (Oryza meridionalis Reference Sequence Version 3).</title>
        <authorList>
            <person name="Zhang J."/>
            <person name="Kudrna D."/>
            <person name="Lee S."/>
            <person name="Talag J."/>
            <person name="Welchert J."/>
            <person name="Wing R.A."/>
        </authorList>
    </citation>
    <scope>NUCLEOTIDE SEQUENCE [LARGE SCALE GENOMIC DNA]</scope>
    <source>
        <strain evidence="2">cv. OR44</strain>
    </source>
</reference>